<feature type="coiled-coil region" evidence="5">
    <location>
        <begin position="167"/>
        <end position="253"/>
    </location>
</feature>
<dbReference type="EMBL" id="CAXKWB010005065">
    <property type="protein sequence ID" value="CAL4076527.1"/>
    <property type="molecule type" value="Genomic_DNA"/>
</dbReference>
<keyword evidence="2 4" id="KW-0863">Zinc-finger</keyword>
<feature type="non-terminal residue" evidence="7">
    <location>
        <position position="367"/>
    </location>
</feature>
<dbReference type="PANTHER" id="PTHR47156:SF10">
    <property type="entry name" value="E3 UBIQUITIN-PROTEIN LIGASE TRIM-21-RELATED"/>
    <property type="match status" value="1"/>
</dbReference>
<dbReference type="AlphaFoldDB" id="A0AAV2Q9C5"/>
<dbReference type="InterPro" id="IPR052667">
    <property type="entry name" value="E3_ubiquitin-ligase_RING"/>
</dbReference>
<comment type="caution">
    <text evidence="7">The sequence shown here is derived from an EMBL/GenBank/DDBJ whole genome shotgun (WGS) entry which is preliminary data.</text>
</comment>
<dbReference type="Proteomes" id="UP001497623">
    <property type="component" value="Unassembled WGS sequence"/>
</dbReference>
<dbReference type="SUPFAM" id="SSF57845">
    <property type="entry name" value="B-box zinc-binding domain"/>
    <property type="match status" value="1"/>
</dbReference>
<evidence type="ECO:0000256" key="5">
    <source>
        <dbReference type="SAM" id="Coils"/>
    </source>
</evidence>
<accession>A0AAV2Q9C5</accession>
<dbReference type="PROSITE" id="PS00518">
    <property type="entry name" value="ZF_RING_1"/>
    <property type="match status" value="1"/>
</dbReference>
<dbReference type="PANTHER" id="PTHR47156">
    <property type="entry name" value="PROTEIN CBG20824"/>
    <property type="match status" value="1"/>
</dbReference>
<dbReference type="Gene3D" id="3.30.40.10">
    <property type="entry name" value="Zinc/RING finger domain, C3HC4 (zinc finger)"/>
    <property type="match status" value="1"/>
</dbReference>
<dbReference type="SUPFAM" id="SSF57850">
    <property type="entry name" value="RING/U-box"/>
    <property type="match status" value="1"/>
</dbReference>
<reference evidence="7 8" key="1">
    <citation type="submission" date="2024-05" db="EMBL/GenBank/DDBJ databases">
        <authorList>
            <person name="Wallberg A."/>
        </authorList>
    </citation>
    <scope>NUCLEOTIDE SEQUENCE [LARGE SCALE GENOMIC DNA]</scope>
</reference>
<gene>
    <name evidence="7" type="ORF">MNOR_LOCUS10176</name>
</gene>
<evidence type="ECO:0000256" key="1">
    <source>
        <dbReference type="ARBA" id="ARBA00022723"/>
    </source>
</evidence>
<dbReference type="PROSITE" id="PS50089">
    <property type="entry name" value="ZF_RING_2"/>
    <property type="match status" value="1"/>
</dbReference>
<evidence type="ECO:0000313" key="8">
    <source>
        <dbReference type="Proteomes" id="UP001497623"/>
    </source>
</evidence>
<keyword evidence="3" id="KW-0862">Zinc</keyword>
<dbReference type="GO" id="GO:0008270">
    <property type="term" value="F:zinc ion binding"/>
    <property type="evidence" value="ECO:0007669"/>
    <property type="project" value="UniProtKB-KW"/>
</dbReference>
<dbReference type="InterPro" id="IPR017907">
    <property type="entry name" value="Znf_RING_CS"/>
</dbReference>
<evidence type="ECO:0000256" key="4">
    <source>
        <dbReference type="PROSITE-ProRule" id="PRU00175"/>
    </source>
</evidence>
<feature type="domain" description="RING-type" evidence="6">
    <location>
        <begin position="6"/>
        <end position="49"/>
    </location>
</feature>
<evidence type="ECO:0000256" key="2">
    <source>
        <dbReference type="ARBA" id="ARBA00022771"/>
    </source>
</evidence>
<evidence type="ECO:0000256" key="3">
    <source>
        <dbReference type="ARBA" id="ARBA00022833"/>
    </source>
</evidence>
<proteinExistence type="predicted"/>
<dbReference type="InterPro" id="IPR001841">
    <property type="entry name" value="Znf_RING"/>
</dbReference>
<keyword evidence="8" id="KW-1185">Reference proteome</keyword>
<keyword evidence="5" id="KW-0175">Coiled coil</keyword>
<evidence type="ECO:0000313" key="7">
    <source>
        <dbReference type="EMBL" id="CAL4076527.1"/>
    </source>
</evidence>
<name>A0AAV2Q9C5_MEGNR</name>
<dbReference type="InterPro" id="IPR018957">
    <property type="entry name" value="Znf_C3HC4_RING-type"/>
</dbReference>
<evidence type="ECO:0000259" key="6">
    <source>
        <dbReference type="PROSITE" id="PS50089"/>
    </source>
</evidence>
<dbReference type="InterPro" id="IPR013083">
    <property type="entry name" value="Znf_RING/FYVE/PHD"/>
</dbReference>
<organism evidence="7 8">
    <name type="scientific">Meganyctiphanes norvegica</name>
    <name type="common">Northern krill</name>
    <name type="synonym">Thysanopoda norvegica</name>
    <dbReference type="NCBI Taxonomy" id="48144"/>
    <lineage>
        <taxon>Eukaryota</taxon>
        <taxon>Metazoa</taxon>
        <taxon>Ecdysozoa</taxon>
        <taxon>Arthropoda</taxon>
        <taxon>Crustacea</taxon>
        <taxon>Multicrustacea</taxon>
        <taxon>Malacostraca</taxon>
        <taxon>Eumalacostraca</taxon>
        <taxon>Eucarida</taxon>
        <taxon>Euphausiacea</taxon>
        <taxon>Euphausiidae</taxon>
        <taxon>Meganyctiphanes</taxon>
    </lineage>
</organism>
<dbReference type="Pfam" id="PF00097">
    <property type="entry name" value="zf-C3HC4"/>
    <property type="match status" value="1"/>
</dbReference>
<keyword evidence="1" id="KW-0479">Metal-binding</keyword>
<protein>
    <recommendedName>
        <fullName evidence="6">RING-type domain-containing protein</fullName>
    </recommendedName>
</protein>
<dbReference type="SMART" id="SM00184">
    <property type="entry name" value="RING"/>
    <property type="match status" value="1"/>
</dbReference>
<sequence>MDFLECKICHVPYDEDDHRPRNATCGHGLCSACVTALIKDNIIECPTCRQKNKADTANDLQTNFDLLDVIRHFKTTNIPLDSENESIVAGATNEELCIIHCKSLGHWCLKCQCFICDDCLEYHTTSTKCSVINANKAIEKIKKKPLKIIDNVLYCFEKDAQYVPSKIQENTDKRDDLLEKADRQKKELLERAYREKKELLEKAEREEKELLEKAARQKKELLERAEREEKKILEKAESQTKELMEIAEKHNEEVKMLRNFLEQGNIHKEKLIETKQQLTEATSTHTVSEGIRMATQRQQIIHSLAAKNLGTGSVLILSETLKEDKDVFSEMKIKDEKRHGKLSQHEESIFIHSFQKQKVVEGHICWP</sequence>